<organism evidence="2 3">
    <name type="scientific">Handroanthus impetiginosus</name>
    <dbReference type="NCBI Taxonomy" id="429701"/>
    <lineage>
        <taxon>Eukaryota</taxon>
        <taxon>Viridiplantae</taxon>
        <taxon>Streptophyta</taxon>
        <taxon>Embryophyta</taxon>
        <taxon>Tracheophyta</taxon>
        <taxon>Spermatophyta</taxon>
        <taxon>Magnoliopsida</taxon>
        <taxon>eudicotyledons</taxon>
        <taxon>Gunneridae</taxon>
        <taxon>Pentapetalae</taxon>
        <taxon>asterids</taxon>
        <taxon>lamiids</taxon>
        <taxon>Lamiales</taxon>
        <taxon>Bignoniaceae</taxon>
        <taxon>Crescentiina</taxon>
        <taxon>Tabebuia alliance</taxon>
        <taxon>Handroanthus</taxon>
    </lineage>
</organism>
<evidence type="ECO:0000313" key="3">
    <source>
        <dbReference type="Proteomes" id="UP000231279"/>
    </source>
</evidence>
<gene>
    <name evidence="2" type="ORF">CDL12_18823</name>
</gene>
<dbReference type="STRING" id="429701.A0A2G9GTL2"/>
<protein>
    <submittedName>
        <fullName evidence="2">Uncharacterized protein</fullName>
    </submittedName>
</protein>
<dbReference type="AlphaFoldDB" id="A0A2G9GTL2"/>
<dbReference type="PANTHER" id="PTHR31587">
    <property type="entry name" value="TRANSMEMBRANE PROTEIN (DUF2215)"/>
    <property type="match status" value="1"/>
</dbReference>
<evidence type="ECO:0000256" key="1">
    <source>
        <dbReference type="SAM" id="MobiDB-lite"/>
    </source>
</evidence>
<dbReference type="EMBL" id="NKXS01003756">
    <property type="protein sequence ID" value="PIN08598.1"/>
    <property type="molecule type" value="Genomic_DNA"/>
</dbReference>
<comment type="caution">
    <text evidence="2">The sequence shown here is derived from an EMBL/GenBank/DDBJ whole genome shotgun (WGS) entry which is preliminary data.</text>
</comment>
<accession>A0A2G9GTL2</accession>
<dbReference type="OrthoDB" id="772609at2759"/>
<sequence length="135" mass="15251">MAKVFCRKENYVFVPDIVEDANIGKRLVVGVVTPSSRRAAKSPQDYYSAFHQTPNRKKFSEEEWKDFTEESTREAVAELASSPEFTDWMIKNADRIRLQPEGSSDESIGSGSDSTDENVVAQSSSGRGLFWQHRL</sequence>
<reference evidence="3" key="1">
    <citation type="journal article" date="2018" name="Gigascience">
        <title>Genome assembly of the Pink Ipe (Handroanthus impetiginosus, Bignoniaceae), a highly valued, ecologically keystone Neotropical timber forest tree.</title>
        <authorList>
            <person name="Silva-Junior O.B."/>
            <person name="Grattapaglia D."/>
            <person name="Novaes E."/>
            <person name="Collevatti R.G."/>
        </authorList>
    </citation>
    <scope>NUCLEOTIDE SEQUENCE [LARGE SCALE GENOMIC DNA]</scope>
    <source>
        <strain evidence="3">cv. UFG-1</strain>
    </source>
</reference>
<feature type="compositionally biased region" description="Low complexity" evidence="1">
    <location>
        <begin position="101"/>
        <end position="113"/>
    </location>
</feature>
<name>A0A2G9GTL2_9LAMI</name>
<proteinExistence type="predicted"/>
<feature type="region of interest" description="Disordered" evidence="1">
    <location>
        <begin position="96"/>
        <end position="135"/>
    </location>
</feature>
<dbReference type="PANTHER" id="PTHR31587:SF3">
    <property type="entry name" value="EXPRESSED PROTEIN"/>
    <property type="match status" value="1"/>
</dbReference>
<dbReference type="Proteomes" id="UP000231279">
    <property type="component" value="Unassembled WGS sequence"/>
</dbReference>
<evidence type="ECO:0000313" key="2">
    <source>
        <dbReference type="EMBL" id="PIN08598.1"/>
    </source>
</evidence>
<keyword evidence="3" id="KW-1185">Reference proteome</keyword>